<reference evidence="2 3" key="1">
    <citation type="submission" date="2015-04" db="EMBL/GenBank/DDBJ databases">
        <title>The draft genome sequence of Erythrobacter luteus KA37.</title>
        <authorList>
            <person name="Zhuang L."/>
            <person name="Liu Y."/>
            <person name="Shao Z."/>
        </authorList>
    </citation>
    <scope>NUCLEOTIDE SEQUENCE [LARGE SCALE GENOMIC DNA]</scope>
    <source>
        <strain evidence="2 3">KA37</strain>
    </source>
</reference>
<accession>A0A0G9MXY1</accession>
<feature type="chain" id="PRO_5002581254" description="Lipoprotein" evidence="1">
    <location>
        <begin position="19"/>
        <end position="183"/>
    </location>
</feature>
<dbReference type="PATRIC" id="fig|1581420.6.peg.632"/>
<dbReference type="RefSeq" id="WP_047002840.1">
    <property type="nucleotide sequence ID" value="NZ_LBHB01000001.1"/>
</dbReference>
<proteinExistence type="predicted"/>
<organism evidence="2 3">
    <name type="scientific">Aurantiacibacter luteus</name>
    <dbReference type="NCBI Taxonomy" id="1581420"/>
    <lineage>
        <taxon>Bacteria</taxon>
        <taxon>Pseudomonadati</taxon>
        <taxon>Pseudomonadota</taxon>
        <taxon>Alphaproteobacteria</taxon>
        <taxon>Sphingomonadales</taxon>
        <taxon>Erythrobacteraceae</taxon>
        <taxon>Aurantiacibacter</taxon>
    </lineage>
</organism>
<keyword evidence="3" id="KW-1185">Reference proteome</keyword>
<gene>
    <name evidence="2" type="ORF">AAW00_03135</name>
</gene>
<keyword evidence="1" id="KW-0732">Signal</keyword>
<dbReference type="Proteomes" id="UP000053464">
    <property type="component" value="Unassembled WGS sequence"/>
</dbReference>
<sequence length="183" mass="18931">MRRISLIAAMLAPAMLLAACDNGTVDDGDVEDQAREEAPDETGVAVDGIASEQVQGIDDPVPVLQALGTTDRNLGPNLGACAFAHGGETLFIAGSERSANARGVGAIQVTGVDRRLAGAEMGGYDYVKAGPTMTDGEYTVTVERAEGAGQSADGGTRWAAELVVRKDMANEVRYAPGTWTCDA</sequence>
<dbReference type="EMBL" id="LBHB01000001">
    <property type="protein sequence ID" value="KLE35439.1"/>
    <property type="molecule type" value="Genomic_DNA"/>
</dbReference>
<evidence type="ECO:0000256" key="1">
    <source>
        <dbReference type="SAM" id="SignalP"/>
    </source>
</evidence>
<evidence type="ECO:0000313" key="3">
    <source>
        <dbReference type="Proteomes" id="UP000053464"/>
    </source>
</evidence>
<name>A0A0G9MXY1_9SPHN</name>
<dbReference type="PROSITE" id="PS51257">
    <property type="entry name" value="PROKAR_LIPOPROTEIN"/>
    <property type="match status" value="1"/>
</dbReference>
<dbReference type="STRING" id="1581420.AAW00_03135"/>
<feature type="signal peptide" evidence="1">
    <location>
        <begin position="1"/>
        <end position="18"/>
    </location>
</feature>
<evidence type="ECO:0000313" key="2">
    <source>
        <dbReference type="EMBL" id="KLE35439.1"/>
    </source>
</evidence>
<evidence type="ECO:0008006" key="4">
    <source>
        <dbReference type="Google" id="ProtNLM"/>
    </source>
</evidence>
<dbReference type="OrthoDB" id="7408550at2"/>
<dbReference type="AlphaFoldDB" id="A0A0G9MXY1"/>
<protein>
    <recommendedName>
        <fullName evidence="4">Lipoprotein</fullName>
    </recommendedName>
</protein>
<comment type="caution">
    <text evidence="2">The sequence shown here is derived from an EMBL/GenBank/DDBJ whole genome shotgun (WGS) entry which is preliminary data.</text>
</comment>